<evidence type="ECO:0000256" key="5">
    <source>
        <dbReference type="HAMAP-Rule" id="MF_00294"/>
    </source>
</evidence>
<sequence>MRQKVTLACAQCGSRNYTTTKQIGRLGERLTANKFCPVCNKHTAHRETK</sequence>
<name>A0ABM6AEQ2_9BACL</name>
<evidence type="ECO:0000313" key="6">
    <source>
        <dbReference type="EMBL" id="AMX84860.1"/>
    </source>
</evidence>
<accession>A0ABM6AEQ2</accession>
<dbReference type="NCBIfam" id="NF001860">
    <property type="entry name" value="PRK00595.1"/>
    <property type="match status" value="1"/>
</dbReference>
<proteinExistence type="inferred from homology"/>
<organism evidence="6 7">
    <name type="scientific">Geobacillus subterraneus</name>
    <dbReference type="NCBI Taxonomy" id="129338"/>
    <lineage>
        <taxon>Bacteria</taxon>
        <taxon>Bacillati</taxon>
        <taxon>Bacillota</taxon>
        <taxon>Bacilli</taxon>
        <taxon>Bacillales</taxon>
        <taxon>Anoxybacillaceae</taxon>
        <taxon>Geobacillus</taxon>
    </lineage>
</organism>
<dbReference type="Gene3D" id="2.20.28.120">
    <property type="entry name" value="Ribosomal protein L33"/>
    <property type="match status" value="1"/>
</dbReference>
<evidence type="ECO:0000256" key="3">
    <source>
        <dbReference type="ARBA" id="ARBA00023274"/>
    </source>
</evidence>
<keyword evidence="7" id="KW-1185">Reference proteome</keyword>
<dbReference type="InterPro" id="IPR001705">
    <property type="entry name" value="Ribosomal_bL33"/>
</dbReference>
<protein>
    <recommendedName>
        <fullName evidence="4 5">Large ribosomal subunit protein bL33</fullName>
    </recommendedName>
</protein>
<dbReference type="HAMAP" id="MF_00294">
    <property type="entry name" value="Ribosomal_bL33"/>
    <property type="match status" value="1"/>
</dbReference>
<reference evidence="6 7" key="1">
    <citation type="submission" date="2016-02" db="EMBL/GenBank/DDBJ databases">
        <title>Complete genome sequence of Geobacillus subterraneus KCTC 3922T.</title>
        <authorList>
            <person name="Lee D.-W."/>
            <person name="Lee Y.-J."/>
            <person name="Lee S.-J."/>
            <person name="Park G.-S."/>
            <person name="Lee S.-J."/>
            <person name="Shin J.-H."/>
        </authorList>
    </citation>
    <scope>NUCLEOTIDE SEQUENCE [LARGE SCALE GENOMIC DNA]</scope>
    <source>
        <strain evidence="6 7">KCTC 3922</strain>
    </source>
</reference>
<evidence type="ECO:0000256" key="1">
    <source>
        <dbReference type="ARBA" id="ARBA00007596"/>
    </source>
</evidence>
<dbReference type="InterPro" id="IPR038584">
    <property type="entry name" value="Ribosomal_bL33_sf"/>
</dbReference>
<dbReference type="PANTHER" id="PTHR43168:SF5">
    <property type="entry name" value="LARGE RIBOSOMAL SUBUNIT PROTEIN BL33B"/>
    <property type="match status" value="1"/>
</dbReference>
<dbReference type="Proteomes" id="UP000076226">
    <property type="component" value="Chromosome"/>
</dbReference>
<keyword evidence="2 5" id="KW-0689">Ribosomal protein</keyword>
<dbReference type="Pfam" id="PF00471">
    <property type="entry name" value="Ribosomal_L33"/>
    <property type="match status" value="1"/>
</dbReference>
<dbReference type="InterPro" id="IPR011332">
    <property type="entry name" value="Ribosomal_zn-bd"/>
</dbReference>
<dbReference type="SUPFAM" id="SSF57829">
    <property type="entry name" value="Zn-binding ribosomal proteins"/>
    <property type="match status" value="1"/>
</dbReference>
<dbReference type="PANTHER" id="PTHR43168">
    <property type="entry name" value="50S RIBOSOMAL PROTEIN L33, CHLOROPLASTIC"/>
    <property type="match status" value="1"/>
</dbReference>
<dbReference type="RefSeq" id="WP_063167005.1">
    <property type="nucleotide sequence ID" value="NZ_CP014342.1"/>
</dbReference>
<dbReference type="EMBL" id="CP014342">
    <property type="protein sequence ID" value="AMX84860.1"/>
    <property type="molecule type" value="Genomic_DNA"/>
</dbReference>
<evidence type="ECO:0000256" key="4">
    <source>
        <dbReference type="ARBA" id="ARBA00035176"/>
    </source>
</evidence>
<evidence type="ECO:0000256" key="2">
    <source>
        <dbReference type="ARBA" id="ARBA00022980"/>
    </source>
</evidence>
<comment type="similarity">
    <text evidence="1 5">Belongs to the bacterial ribosomal protein bL33 family.</text>
</comment>
<keyword evidence="3 5" id="KW-0687">Ribonucleoprotein</keyword>
<dbReference type="NCBIfam" id="NF001764">
    <property type="entry name" value="PRK00504.1"/>
    <property type="match status" value="1"/>
</dbReference>
<dbReference type="GO" id="GO:0005840">
    <property type="term" value="C:ribosome"/>
    <property type="evidence" value="ECO:0007669"/>
    <property type="project" value="UniProtKB-KW"/>
</dbReference>
<gene>
    <name evidence="5" type="primary">rpmG</name>
    <name evidence="6" type="ORF">GS3922_15180</name>
</gene>
<evidence type="ECO:0000313" key="7">
    <source>
        <dbReference type="Proteomes" id="UP000076226"/>
    </source>
</evidence>
<dbReference type="NCBIfam" id="TIGR01023">
    <property type="entry name" value="rpmG_bact"/>
    <property type="match status" value="1"/>
</dbReference>